<feature type="region of interest" description="Disordered" evidence="1">
    <location>
        <begin position="181"/>
        <end position="211"/>
    </location>
</feature>
<dbReference type="InterPro" id="IPR025574">
    <property type="entry name" value="Nucleoporin_FG_rpt"/>
</dbReference>
<evidence type="ECO:0008006" key="4">
    <source>
        <dbReference type="Google" id="ProtNLM"/>
    </source>
</evidence>
<gene>
    <name evidence="2" type="primary">Cni-npp-4</name>
    <name evidence="2" type="synonym">Cnig_chr_I.g3836</name>
    <name evidence="2" type="ORF">B9Z55_003836</name>
</gene>
<dbReference type="GO" id="GO:0005643">
    <property type="term" value="C:nuclear pore"/>
    <property type="evidence" value="ECO:0007669"/>
    <property type="project" value="UniProtKB-ARBA"/>
</dbReference>
<feature type="compositionally biased region" description="Low complexity" evidence="1">
    <location>
        <begin position="122"/>
        <end position="132"/>
    </location>
</feature>
<proteinExistence type="predicted"/>
<dbReference type="PANTHER" id="PTHR13410">
    <property type="entry name" value="PROTEIN PBDC1"/>
    <property type="match status" value="1"/>
</dbReference>
<dbReference type="STRING" id="1611254.A0A2G5VSB3"/>
<dbReference type="OrthoDB" id="5873702at2759"/>
<feature type="region of interest" description="Disordered" evidence="1">
    <location>
        <begin position="122"/>
        <end position="142"/>
    </location>
</feature>
<evidence type="ECO:0000313" key="3">
    <source>
        <dbReference type="Proteomes" id="UP000230233"/>
    </source>
</evidence>
<dbReference type="EMBL" id="PDUG01000001">
    <property type="protein sequence ID" value="PIC54684.1"/>
    <property type="molecule type" value="Genomic_DNA"/>
</dbReference>
<evidence type="ECO:0000313" key="2">
    <source>
        <dbReference type="EMBL" id="PIC54684.1"/>
    </source>
</evidence>
<organism evidence="2 3">
    <name type="scientific">Caenorhabditis nigoni</name>
    <dbReference type="NCBI Taxonomy" id="1611254"/>
    <lineage>
        <taxon>Eukaryota</taxon>
        <taxon>Metazoa</taxon>
        <taxon>Ecdysozoa</taxon>
        <taxon>Nematoda</taxon>
        <taxon>Chromadorea</taxon>
        <taxon>Rhabditida</taxon>
        <taxon>Rhabditina</taxon>
        <taxon>Rhabditomorpha</taxon>
        <taxon>Rhabditoidea</taxon>
        <taxon>Rhabditidae</taxon>
        <taxon>Peloderinae</taxon>
        <taxon>Caenorhabditis</taxon>
    </lineage>
</organism>
<dbReference type="InterPro" id="IPR008476">
    <property type="entry name" value="PBDC1_metazoa/fungi"/>
</dbReference>
<dbReference type="GO" id="GO:0005737">
    <property type="term" value="C:cytoplasm"/>
    <property type="evidence" value="ECO:0007669"/>
    <property type="project" value="TreeGrafter"/>
</dbReference>
<dbReference type="PANTHER" id="PTHR13410:SF9">
    <property type="entry name" value="PROTEIN PBDC1"/>
    <property type="match status" value="1"/>
</dbReference>
<accession>A0A2G5VSB3</accession>
<feature type="compositionally biased region" description="Polar residues" evidence="1">
    <location>
        <begin position="521"/>
        <end position="532"/>
    </location>
</feature>
<protein>
    <recommendedName>
        <fullName evidence="4">Nucleoporin NSP1-like C-terminal domain-containing protein</fullName>
    </recommendedName>
</protein>
<dbReference type="AlphaFoldDB" id="A0A2G5VSB3"/>
<comment type="caution">
    <text evidence="2">The sequence shown here is derived from an EMBL/GenBank/DDBJ whole genome shotgun (WGS) entry which is preliminary data.</text>
</comment>
<dbReference type="Pfam" id="PF13634">
    <property type="entry name" value="Nucleoporin_FG"/>
    <property type="match status" value="2"/>
</dbReference>
<feature type="region of interest" description="Disordered" evidence="1">
    <location>
        <begin position="1"/>
        <end position="64"/>
    </location>
</feature>
<feature type="compositionally biased region" description="Low complexity" evidence="1">
    <location>
        <begin position="181"/>
        <end position="203"/>
    </location>
</feature>
<sequence length="532" mass="53999">MSLFGSSTTPAATSTPLFGTTPAKPATGGLFGSSTPTSTATATSSVPLFGTTTTTTAPATGGGLFGAKPATPAASGSLFGGSTAPAASTGGGLFGSTTTTAPAASTGGGLFGSSTTSTASGGLFGSTTSTTTTGGGGLFGATKPATTSGGLFGSTSTTSAPATSFGTAPATTNALGLGGIQQQSIGGTTTTTGGTTTSSAPGALDKDVTKENEWQQTQTLIRDMLPLIEDRLKKNRDVMDESETMSVDCIAIEEMIEKAHGLIGDVRRDVFNATTASEGVAQLVAHDKQQANMAKRVQEQASTANQTMHADAIKQHLVERIHLYDLEMRALQERVNFMRSRFDKLLKGEPSLTMTELDNYFLRCDSTVSSADFHIEQLGKDIEEVRDLLIEQGYTQLRKWNATTLNNVDPVSAVSEGAEFFPSQSSLAIIGSALRAPATAPTASTGGLGLGGGSSLFGNTGTTSLFGSTTTKPAFSGGSLFGSSTTNTSTAPTTTSATTSLFGSKPTTTTTSTPFGSTLSNNSSGTLFSSKK</sequence>
<keyword evidence="3" id="KW-1185">Reference proteome</keyword>
<dbReference type="Proteomes" id="UP000230233">
    <property type="component" value="Chromosome I"/>
</dbReference>
<feature type="region of interest" description="Disordered" evidence="1">
    <location>
        <begin position="481"/>
        <end position="532"/>
    </location>
</feature>
<feature type="compositionally biased region" description="Low complexity" evidence="1">
    <location>
        <begin position="481"/>
        <end position="520"/>
    </location>
</feature>
<name>A0A2G5VSB3_9PELO</name>
<feature type="compositionally biased region" description="Low complexity" evidence="1">
    <location>
        <begin position="1"/>
        <end position="16"/>
    </location>
</feature>
<evidence type="ECO:0000256" key="1">
    <source>
        <dbReference type="SAM" id="MobiDB-lite"/>
    </source>
</evidence>
<reference evidence="3" key="1">
    <citation type="submission" date="2017-10" db="EMBL/GenBank/DDBJ databases">
        <title>Rapid genome shrinkage in a self-fertile nematode reveals novel sperm competition proteins.</title>
        <authorList>
            <person name="Yin D."/>
            <person name="Schwarz E.M."/>
            <person name="Thomas C.G."/>
            <person name="Felde R.L."/>
            <person name="Korf I.F."/>
            <person name="Cutter A.D."/>
            <person name="Schartner C.M."/>
            <person name="Ralston E.J."/>
            <person name="Meyer B.J."/>
            <person name="Haag E.S."/>
        </authorList>
    </citation>
    <scope>NUCLEOTIDE SEQUENCE [LARGE SCALE GENOMIC DNA]</scope>
    <source>
        <strain evidence="3">JU1422</strain>
    </source>
</reference>
<feature type="compositionally biased region" description="Low complexity" evidence="1">
    <location>
        <begin position="33"/>
        <end position="59"/>
    </location>
</feature>